<dbReference type="AlphaFoldDB" id="A0ABD1X610"/>
<proteinExistence type="predicted"/>
<reference evidence="3" key="1">
    <citation type="submission" date="2024-07" db="EMBL/GenBank/DDBJ databases">
        <title>Two chromosome-level genome assemblies of Korean endemic species Abeliophyllum distichum and Forsythia ovata (Oleaceae).</title>
        <authorList>
            <person name="Jang H."/>
        </authorList>
    </citation>
    <scope>NUCLEOTIDE SEQUENCE [LARGE SCALE GENOMIC DNA]</scope>
</reference>
<organism evidence="2 3">
    <name type="scientific">Forsythia ovata</name>
    <dbReference type="NCBI Taxonomy" id="205694"/>
    <lineage>
        <taxon>Eukaryota</taxon>
        <taxon>Viridiplantae</taxon>
        <taxon>Streptophyta</taxon>
        <taxon>Embryophyta</taxon>
        <taxon>Tracheophyta</taxon>
        <taxon>Spermatophyta</taxon>
        <taxon>Magnoliopsida</taxon>
        <taxon>eudicotyledons</taxon>
        <taxon>Gunneridae</taxon>
        <taxon>Pentapetalae</taxon>
        <taxon>asterids</taxon>
        <taxon>lamiids</taxon>
        <taxon>Lamiales</taxon>
        <taxon>Oleaceae</taxon>
        <taxon>Forsythieae</taxon>
        <taxon>Forsythia</taxon>
    </lineage>
</organism>
<gene>
    <name evidence="2" type="ORF">Fot_02153</name>
</gene>
<name>A0ABD1X610_9LAMI</name>
<sequence length="159" mass="17629">MGEDCESWDERVSPFGSSYTVVGGDPQTLIVVAVGIGTVAGGFWGWWGLVWADQRPSSIHVSPSDGIHNFSIAQVVFPKGRLQMNWFGPSQNLLLGPREIIASLGFVVLGQGINEQLQINPTMKKKRATFADDNIIKQIWDKNLKNKLITQMEENIKFA</sequence>
<evidence type="ECO:0000256" key="1">
    <source>
        <dbReference type="SAM" id="Phobius"/>
    </source>
</evidence>
<dbReference type="EMBL" id="JBFOLJ010000001">
    <property type="protein sequence ID" value="KAL2557414.1"/>
    <property type="molecule type" value="Genomic_DNA"/>
</dbReference>
<comment type="caution">
    <text evidence="2">The sequence shown here is derived from an EMBL/GenBank/DDBJ whole genome shotgun (WGS) entry which is preliminary data.</text>
</comment>
<dbReference type="Proteomes" id="UP001604277">
    <property type="component" value="Unassembled WGS sequence"/>
</dbReference>
<evidence type="ECO:0000313" key="3">
    <source>
        <dbReference type="Proteomes" id="UP001604277"/>
    </source>
</evidence>
<keyword evidence="1" id="KW-0812">Transmembrane</keyword>
<keyword evidence="3" id="KW-1185">Reference proteome</keyword>
<keyword evidence="1" id="KW-0472">Membrane</keyword>
<feature type="transmembrane region" description="Helical" evidence="1">
    <location>
        <begin position="29"/>
        <end position="52"/>
    </location>
</feature>
<protein>
    <recommendedName>
        <fullName evidence="4">Photosystem I assembly protein Ycf4</fullName>
    </recommendedName>
</protein>
<keyword evidence="1" id="KW-1133">Transmembrane helix</keyword>
<evidence type="ECO:0008006" key="4">
    <source>
        <dbReference type="Google" id="ProtNLM"/>
    </source>
</evidence>
<accession>A0ABD1X610</accession>
<evidence type="ECO:0000313" key="2">
    <source>
        <dbReference type="EMBL" id="KAL2557414.1"/>
    </source>
</evidence>